<reference evidence="13" key="1">
    <citation type="submission" date="2017-05" db="EMBL/GenBank/DDBJ databases">
        <authorList>
            <person name="Varghese N."/>
            <person name="Submissions S."/>
        </authorList>
    </citation>
    <scope>NUCLEOTIDE SEQUENCE</scope>
    <source>
        <strain evidence="13">Su22</strain>
    </source>
</reference>
<dbReference type="EC" id="5.6.2.4" evidence="8"/>
<feature type="domain" description="UvrD-like helicase C-terminal" evidence="12">
    <location>
        <begin position="285"/>
        <end position="552"/>
    </location>
</feature>
<evidence type="ECO:0000313" key="14">
    <source>
        <dbReference type="Proteomes" id="UP001158066"/>
    </source>
</evidence>
<feature type="binding site" evidence="10">
    <location>
        <begin position="23"/>
        <end position="30"/>
    </location>
    <ligand>
        <name>ATP</name>
        <dbReference type="ChEBI" id="CHEBI:30616"/>
    </ligand>
</feature>
<evidence type="ECO:0000313" key="13">
    <source>
        <dbReference type="EMBL" id="SMP66398.1"/>
    </source>
</evidence>
<keyword evidence="6" id="KW-0413">Isomerase</keyword>
<dbReference type="GO" id="GO:0016787">
    <property type="term" value="F:hydrolase activity"/>
    <property type="evidence" value="ECO:0007669"/>
    <property type="project" value="UniProtKB-UniRule"/>
</dbReference>
<dbReference type="GO" id="GO:0003677">
    <property type="term" value="F:DNA binding"/>
    <property type="evidence" value="ECO:0007669"/>
    <property type="project" value="InterPro"/>
</dbReference>
<dbReference type="EMBL" id="FXUF01000014">
    <property type="protein sequence ID" value="SMP66398.1"/>
    <property type="molecule type" value="Genomic_DNA"/>
</dbReference>
<evidence type="ECO:0000256" key="6">
    <source>
        <dbReference type="ARBA" id="ARBA00023235"/>
    </source>
</evidence>
<dbReference type="Gene3D" id="3.40.50.300">
    <property type="entry name" value="P-loop containing nucleotide triphosphate hydrolases"/>
    <property type="match status" value="2"/>
</dbReference>
<dbReference type="AlphaFoldDB" id="A0AA45WXW8"/>
<evidence type="ECO:0000256" key="4">
    <source>
        <dbReference type="ARBA" id="ARBA00022806"/>
    </source>
</evidence>
<dbReference type="Pfam" id="PF13361">
    <property type="entry name" value="UvrD_C"/>
    <property type="match status" value="1"/>
</dbReference>
<keyword evidence="3 10" id="KW-0378">Hydrolase</keyword>
<dbReference type="CDD" id="cd18807">
    <property type="entry name" value="SF1_C_UvrD"/>
    <property type="match status" value="1"/>
</dbReference>
<dbReference type="InterPro" id="IPR014017">
    <property type="entry name" value="DNA_helicase_UvrD-like_C"/>
</dbReference>
<evidence type="ECO:0000256" key="3">
    <source>
        <dbReference type="ARBA" id="ARBA00022801"/>
    </source>
</evidence>
<comment type="catalytic activity">
    <reaction evidence="9">
        <text>ATP + H2O = ADP + phosphate + H(+)</text>
        <dbReference type="Rhea" id="RHEA:13065"/>
        <dbReference type="ChEBI" id="CHEBI:15377"/>
        <dbReference type="ChEBI" id="CHEBI:15378"/>
        <dbReference type="ChEBI" id="CHEBI:30616"/>
        <dbReference type="ChEBI" id="CHEBI:43474"/>
        <dbReference type="ChEBI" id="CHEBI:456216"/>
        <dbReference type="EC" id="5.6.2.4"/>
    </reaction>
</comment>
<evidence type="ECO:0000256" key="1">
    <source>
        <dbReference type="ARBA" id="ARBA00009922"/>
    </source>
</evidence>
<dbReference type="PROSITE" id="PS51217">
    <property type="entry name" value="UVRD_HELICASE_CTER"/>
    <property type="match status" value="1"/>
</dbReference>
<comment type="similarity">
    <text evidence="1">Belongs to the helicase family. UvrD subfamily.</text>
</comment>
<keyword evidence="5 10" id="KW-0067">ATP-binding</keyword>
<dbReference type="InterPro" id="IPR013986">
    <property type="entry name" value="DExx_box_DNA_helicase_dom_sf"/>
</dbReference>
<comment type="catalytic activity">
    <reaction evidence="7">
        <text>Couples ATP hydrolysis with the unwinding of duplex DNA by translocating in the 3'-5' direction.</text>
        <dbReference type="EC" id="5.6.2.4"/>
    </reaction>
</comment>
<evidence type="ECO:0000259" key="11">
    <source>
        <dbReference type="PROSITE" id="PS51198"/>
    </source>
</evidence>
<dbReference type="InterPro" id="IPR014016">
    <property type="entry name" value="UvrD-like_ATP-bd"/>
</dbReference>
<sequence>MIPLNPQQQAAARHHDGPAIVLAVAGAGKTTVMCSRIAHLMTAHQVNPAAICNLTFSRASARDMAARFQQLFGHLSGSNQVRFSTIHSLAYQVVSRAYRLENRHIHLIEDRRQQLYKPRILRAIYRQINQTFPGEDEMEELLQQISLVKNKMIPENELESLNGAVKRFRDIYLRYESYKKANHWLDYDDLLVVTWEVFSRNPTLLKQYQNRYLYWQVDEFQDTSPIQWEIIRLLTAPENQLFCVGDDDQMIYSFRGSSPRLLLDFPTLYPEAAVYVMDQNYRCPQELVTASNGVIRLNRQRYAKEAISQAGSGGQLEIRSFADGKQQLEGIITKVTQWLQQETASVGLLYRNNLSAVVLADALHEAGISFRSRDLKMTFYSHWLTQDLLHIIDFAHAPHNLELFEKIYYKLNGYVSKQMIAWLKQHPAEKEKPLLNHLCQSPLLSEHYRQKSVKELARNLKSLTRQTGEGIIPFLVDQLGYGQYLERKKQISRETAFQLLEMIHWLSRSIHQPLQLRQQLLDTGKRGNDPVQISDNQTTPRVTLSTVHGAKGLEYDCVAVLDVAAHTFPAPGSVKTALEKGDQSQLEEERRLMYVAMTRARKELWLCCPQSCFRESLQESLFVSEVRHALPEMFAGHFPSLTKGEAVIHQTFGPGEVTSVSETSVGIRFHDGVRQIARDFLQKVLVGKVSS</sequence>
<dbReference type="GO" id="GO:0000725">
    <property type="term" value="P:recombinational repair"/>
    <property type="evidence" value="ECO:0007669"/>
    <property type="project" value="TreeGrafter"/>
</dbReference>
<evidence type="ECO:0000256" key="5">
    <source>
        <dbReference type="ARBA" id="ARBA00022840"/>
    </source>
</evidence>
<proteinExistence type="inferred from homology"/>
<dbReference type="PROSITE" id="PS51198">
    <property type="entry name" value="UVRD_HELICASE_ATP_BIND"/>
    <property type="match status" value="1"/>
</dbReference>
<dbReference type="PANTHER" id="PTHR11070:SF63">
    <property type="entry name" value="DNA HELICASE IV"/>
    <property type="match status" value="1"/>
</dbReference>
<accession>A0AA45WXW8</accession>
<dbReference type="GO" id="GO:0005829">
    <property type="term" value="C:cytosol"/>
    <property type="evidence" value="ECO:0007669"/>
    <property type="project" value="TreeGrafter"/>
</dbReference>
<evidence type="ECO:0000256" key="8">
    <source>
        <dbReference type="ARBA" id="ARBA00034808"/>
    </source>
</evidence>
<dbReference type="InterPro" id="IPR027417">
    <property type="entry name" value="P-loop_NTPase"/>
</dbReference>
<dbReference type="Gene3D" id="1.10.10.160">
    <property type="match status" value="1"/>
</dbReference>
<keyword evidence="2 10" id="KW-0547">Nucleotide-binding</keyword>
<gene>
    <name evidence="13" type="ORF">SAMN06296020_11425</name>
</gene>
<dbReference type="Gene3D" id="1.10.486.10">
    <property type="entry name" value="PCRA, domain 4"/>
    <property type="match status" value="1"/>
</dbReference>
<evidence type="ECO:0000259" key="12">
    <source>
        <dbReference type="PROSITE" id="PS51217"/>
    </source>
</evidence>
<dbReference type="SUPFAM" id="SSF52540">
    <property type="entry name" value="P-loop containing nucleoside triphosphate hydrolases"/>
    <property type="match status" value="1"/>
</dbReference>
<dbReference type="RefSeq" id="WP_283410264.1">
    <property type="nucleotide sequence ID" value="NZ_FXUF01000014.1"/>
</dbReference>
<dbReference type="InterPro" id="IPR000212">
    <property type="entry name" value="DNA_helicase_UvrD/REP"/>
</dbReference>
<dbReference type="PANTHER" id="PTHR11070">
    <property type="entry name" value="UVRD / RECB / PCRA DNA HELICASE FAMILY MEMBER"/>
    <property type="match status" value="1"/>
</dbReference>
<dbReference type="GO" id="GO:0005524">
    <property type="term" value="F:ATP binding"/>
    <property type="evidence" value="ECO:0007669"/>
    <property type="project" value="UniProtKB-UniRule"/>
</dbReference>
<evidence type="ECO:0000256" key="2">
    <source>
        <dbReference type="ARBA" id="ARBA00022741"/>
    </source>
</evidence>
<evidence type="ECO:0000256" key="7">
    <source>
        <dbReference type="ARBA" id="ARBA00034617"/>
    </source>
</evidence>
<dbReference type="Proteomes" id="UP001158066">
    <property type="component" value="Unassembled WGS sequence"/>
</dbReference>
<keyword evidence="4 10" id="KW-0347">Helicase</keyword>
<comment type="caution">
    <text evidence="13">The sequence shown here is derived from an EMBL/GenBank/DDBJ whole genome shotgun (WGS) entry which is preliminary data.</text>
</comment>
<organism evidence="13 14">
    <name type="scientific">Anoxynatronum buryatiense</name>
    <dbReference type="NCBI Taxonomy" id="489973"/>
    <lineage>
        <taxon>Bacteria</taxon>
        <taxon>Bacillati</taxon>
        <taxon>Bacillota</taxon>
        <taxon>Clostridia</taxon>
        <taxon>Eubacteriales</taxon>
        <taxon>Clostridiaceae</taxon>
        <taxon>Anoxynatronum</taxon>
    </lineage>
</organism>
<evidence type="ECO:0000256" key="9">
    <source>
        <dbReference type="ARBA" id="ARBA00048988"/>
    </source>
</evidence>
<dbReference type="GO" id="GO:0043138">
    <property type="term" value="F:3'-5' DNA helicase activity"/>
    <property type="evidence" value="ECO:0007669"/>
    <property type="project" value="UniProtKB-EC"/>
</dbReference>
<dbReference type="Pfam" id="PF00580">
    <property type="entry name" value="UvrD-helicase"/>
    <property type="match status" value="1"/>
</dbReference>
<evidence type="ECO:0000256" key="10">
    <source>
        <dbReference type="PROSITE-ProRule" id="PRU00560"/>
    </source>
</evidence>
<dbReference type="CDD" id="cd17932">
    <property type="entry name" value="DEXQc_UvrD"/>
    <property type="match status" value="1"/>
</dbReference>
<protein>
    <recommendedName>
        <fullName evidence="8">DNA 3'-5' helicase</fullName>
        <ecNumber evidence="8">5.6.2.4</ecNumber>
    </recommendedName>
</protein>
<keyword evidence="14" id="KW-1185">Reference proteome</keyword>
<feature type="domain" description="UvrD-like helicase ATP-binding" evidence="11">
    <location>
        <begin position="2"/>
        <end position="284"/>
    </location>
</feature>
<name>A0AA45WXW8_9CLOT</name>